<dbReference type="PANTHER" id="PTHR32089">
    <property type="entry name" value="METHYL-ACCEPTING CHEMOTAXIS PROTEIN MCPB"/>
    <property type="match status" value="1"/>
</dbReference>
<evidence type="ECO:0000256" key="3">
    <source>
        <dbReference type="ARBA" id="ARBA00022481"/>
    </source>
</evidence>
<name>A0AAE8HCL3_9PSED</name>
<dbReference type="Pfam" id="PF00015">
    <property type="entry name" value="MCPsignal"/>
    <property type="match status" value="1"/>
</dbReference>
<dbReference type="InterPro" id="IPR004090">
    <property type="entry name" value="Chemotax_Me-accpt_rcpt"/>
</dbReference>
<comment type="subcellular location">
    <subcellularLocation>
        <location evidence="1">Cell membrane</location>
    </subcellularLocation>
</comment>
<dbReference type="SUPFAM" id="SSF58104">
    <property type="entry name" value="Methyl-accepting chemotaxis protein (MCP) signaling domain"/>
    <property type="match status" value="1"/>
</dbReference>
<sequence>MKGQVISSPLILMLLPAGLTAVLGCAAIVINADFTLRSAVSCAGVLLGSLFMGLWNKRLVGSRSHARQDDQPGHLPPAISAYEGLGEVCAQVLPIWSHQIEAARILSEESILKLSNRFATLSGDISASASQGAGQNSGTRLLEILEVGQRDLDSIMVALRDALLRKESELKEILLLSDFTSQLQEMANFVGDIAQQTNLLALNAAIEAARAGDAGRGFAVVADEVRKLSSLSGETGQKISETVNTVNAAISRTVELSRHQAQQDSHTLAQSEHLVSQVIEHFRHNAQAIVDTSSSLQQQSESVATEISGVLVALQFQDRVGQMLSLVNNDLCKLHAHIAERQQLALAGAAPAPIIADTWLEQLASTYTMPEQHAIHHGKPVASSPSSEITFF</sequence>
<dbReference type="Gene3D" id="1.10.287.950">
    <property type="entry name" value="Methyl-accepting chemotaxis protein"/>
    <property type="match status" value="1"/>
</dbReference>
<evidence type="ECO:0000256" key="4">
    <source>
        <dbReference type="ARBA" id="ARBA00022692"/>
    </source>
</evidence>
<dbReference type="InterPro" id="IPR004089">
    <property type="entry name" value="MCPsignal_dom"/>
</dbReference>
<keyword evidence="7 9" id="KW-0807">Transducer</keyword>
<keyword evidence="2" id="KW-1003">Cell membrane</keyword>
<evidence type="ECO:0000256" key="10">
    <source>
        <dbReference type="SAM" id="Phobius"/>
    </source>
</evidence>
<evidence type="ECO:0000313" key="12">
    <source>
        <dbReference type="EMBL" id="SDV03268.1"/>
    </source>
</evidence>
<keyword evidence="13" id="KW-1185">Reference proteome</keyword>
<dbReference type="GO" id="GO:0004888">
    <property type="term" value="F:transmembrane signaling receptor activity"/>
    <property type="evidence" value="ECO:0007669"/>
    <property type="project" value="InterPro"/>
</dbReference>
<keyword evidence="4 10" id="KW-0812">Transmembrane</keyword>
<gene>
    <name evidence="12" type="ORF">SAMN04490209_2071</name>
</gene>
<dbReference type="PRINTS" id="PR00260">
    <property type="entry name" value="CHEMTRNSDUCR"/>
</dbReference>
<dbReference type="GO" id="GO:0007165">
    <property type="term" value="P:signal transduction"/>
    <property type="evidence" value="ECO:0007669"/>
    <property type="project" value="UniProtKB-KW"/>
</dbReference>
<dbReference type="Proteomes" id="UP000182085">
    <property type="component" value="Chromosome I"/>
</dbReference>
<evidence type="ECO:0000259" key="11">
    <source>
        <dbReference type="PROSITE" id="PS50111"/>
    </source>
</evidence>
<accession>A0AAE8HCL3</accession>
<evidence type="ECO:0000256" key="9">
    <source>
        <dbReference type="PROSITE-ProRule" id="PRU00284"/>
    </source>
</evidence>
<evidence type="ECO:0000256" key="2">
    <source>
        <dbReference type="ARBA" id="ARBA00022475"/>
    </source>
</evidence>
<feature type="transmembrane region" description="Helical" evidence="10">
    <location>
        <begin position="36"/>
        <end position="55"/>
    </location>
</feature>
<evidence type="ECO:0000256" key="8">
    <source>
        <dbReference type="ARBA" id="ARBA00029447"/>
    </source>
</evidence>
<keyword evidence="6 10" id="KW-0472">Membrane</keyword>
<dbReference type="EMBL" id="LT629801">
    <property type="protein sequence ID" value="SDV03268.1"/>
    <property type="molecule type" value="Genomic_DNA"/>
</dbReference>
<evidence type="ECO:0000256" key="7">
    <source>
        <dbReference type="ARBA" id="ARBA00023224"/>
    </source>
</evidence>
<keyword evidence="5 10" id="KW-1133">Transmembrane helix</keyword>
<evidence type="ECO:0000256" key="1">
    <source>
        <dbReference type="ARBA" id="ARBA00004236"/>
    </source>
</evidence>
<proteinExistence type="inferred from homology"/>
<keyword evidence="3" id="KW-0488">Methylation</keyword>
<protein>
    <submittedName>
        <fullName evidence="12">Methyl-accepting chemotaxis protein</fullName>
    </submittedName>
</protein>
<dbReference type="GO" id="GO:0005886">
    <property type="term" value="C:plasma membrane"/>
    <property type="evidence" value="ECO:0007669"/>
    <property type="project" value="UniProtKB-SubCell"/>
</dbReference>
<comment type="similarity">
    <text evidence="8">Belongs to the methyl-accepting chemotaxis (MCP) protein family.</text>
</comment>
<dbReference type="GO" id="GO:0006935">
    <property type="term" value="P:chemotaxis"/>
    <property type="evidence" value="ECO:0007669"/>
    <property type="project" value="InterPro"/>
</dbReference>
<dbReference type="PANTHER" id="PTHR32089:SF112">
    <property type="entry name" value="LYSOZYME-LIKE PROTEIN-RELATED"/>
    <property type="match status" value="1"/>
</dbReference>
<dbReference type="SMART" id="SM00283">
    <property type="entry name" value="MA"/>
    <property type="match status" value="1"/>
</dbReference>
<evidence type="ECO:0000313" key="13">
    <source>
        <dbReference type="Proteomes" id="UP000182085"/>
    </source>
</evidence>
<feature type="domain" description="Methyl-accepting transducer" evidence="11">
    <location>
        <begin position="176"/>
        <end position="308"/>
    </location>
</feature>
<dbReference type="AlphaFoldDB" id="A0AAE8HCL3"/>
<reference evidence="12 13" key="1">
    <citation type="submission" date="2016-10" db="EMBL/GenBank/DDBJ databases">
        <authorList>
            <person name="Varghese N."/>
            <person name="Submissions S."/>
        </authorList>
    </citation>
    <scope>NUCLEOTIDE SEQUENCE [LARGE SCALE GENOMIC DNA]</scope>
    <source>
        <strain evidence="12 13">BS2777</strain>
    </source>
</reference>
<dbReference type="PROSITE" id="PS51257">
    <property type="entry name" value="PROKAR_LIPOPROTEIN"/>
    <property type="match status" value="1"/>
</dbReference>
<organism evidence="12 13">
    <name type="scientific">Pseudomonas rhodesiae</name>
    <dbReference type="NCBI Taxonomy" id="76760"/>
    <lineage>
        <taxon>Bacteria</taxon>
        <taxon>Pseudomonadati</taxon>
        <taxon>Pseudomonadota</taxon>
        <taxon>Gammaproteobacteria</taxon>
        <taxon>Pseudomonadales</taxon>
        <taxon>Pseudomonadaceae</taxon>
        <taxon>Pseudomonas</taxon>
    </lineage>
</organism>
<dbReference type="PROSITE" id="PS50111">
    <property type="entry name" value="CHEMOTAXIS_TRANSDUC_2"/>
    <property type="match status" value="1"/>
</dbReference>
<evidence type="ECO:0000256" key="6">
    <source>
        <dbReference type="ARBA" id="ARBA00023136"/>
    </source>
</evidence>
<evidence type="ECO:0000256" key="5">
    <source>
        <dbReference type="ARBA" id="ARBA00022989"/>
    </source>
</evidence>